<feature type="transmembrane region" description="Helical" evidence="1">
    <location>
        <begin position="35"/>
        <end position="55"/>
    </location>
</feature>
<reference evidence="3" key="1">
    <citation type="submission" date="2024-03" db="EMBL/GenBank/DDBJ databases">
        <title>WGS assembly of Saponaria officinalis var. Norfolk2.</title>
        <authorList>
            <person name="Jenkins J."/>
            <person name="Shu S."/>
            <person name="Grimwood J."/>
            <person name="Barry K."/>
            <person name="Goodstein D."/>
            <person name="Schmutz J."/>
            <person name="Leebens-Mack J."/>
            <person name="Osbourn A."/>
        </authorList>
    </citation>
    <scope>NUCLEOTIDE SEQUENCE [LARGE SCALE GENOMIC DNA]</scope>
    <source>
        <strain evidence="3">JIC</strain>
    </source>
</reference>
<name>A0AAW1JMB2_SAPOF</name>
<proteinExistence type="predicted"/>
<keyword evidence="4" id="KW-1185">Reference proteome</keyword>
<dbReference type="EMBL" id="JBDFQZ010000007">
    <property type="protein sequence ID" value="KAK9705262.1"/>
    <property type="molecule type" value="Genomic_DNA"/>
</dbReference>
<comment type="caution">
    <text evidence="3">The sequence shown here is derived from an EMBL/GenBank/DDBJ whole genome shotgun (WGS) entry which is preliminary data.</text>
</comment>
<evidence type="ECO:0000259" key="2">
    <source>
        <dbReference type="Pfam" id="PF13966"/>
    </source>
</evidence>
<dbReference type="Proteomes" id="UP001443914">
    <property type="component" value="Unassembled WGS sequence"/>
</dbReference>
<dbReference type="InterPro" id="IPR026960">
    <property type="entry name" value="RVT-Znf"/>
</dbReference>
<gene>
    <name evidence="3" type="ORF">RND81_07G043700</name>
</gene>
<dbReference type="AlphaFoldDB" id="A0AAW1JMB2"/>
<feature type="domain" description="Reverse transcriptase zinc-binding" evidence="2">
    <location>
        <begin position="166"/>
        <end position="250"/>
    </location>
</feature>
<accession>A0AAW1JMB2</accession>
<keyword evidence="1" id="KW-1133">Transmembrane helix</keyword>
<evidence type="ECO:0000313" key="4">
    <source>
        <dbReference type="Proteomes" id="UP001443914"/>
    </source>
</evidence>
<protein>
    <recommendedName>
        <fullName evidence="2">Reverse transcriptase zinc-binding domain-containing protein</fullName>
    </recommendedName>
</protein>
<keyword evidence="1" id="KW-0472">Membrane</keyword>
<dbReference type="Pfam" id="PF13966">
    <property type="entry name" value="zf-RVT"/>
    <property type="match status" value="1"/>
</dbReference>
<evidence type="ECO:0000313" key="3">
    <source>
        <dbReference type="EMBL" id="KAK9705262.1"/>
    </source>
</evidence>
<dbReference type="PANTHER" id="PTHR33116">
    <property type="entry name" value="REVERSE TRANSCRIPTASE ZINC-BINDING DOMAIN-CONTAINING PROTEIN-RELATED-RELATED"/>
    <property type="match status" value="1"/>
</dbReference>
<sequence length="346" mass="39824">MGGRMSIKHYDALMDKIFKAVNHWSFTLISHAGKILLLNSVIVGTLIYWCSAFLLPKTLVSKINSVCSNFYWGDTHDLRHIHWLNLARFTKPREAGGKLKEGTSCGSVWARCYILRGGDPWLVRSRAGDPRGWKDLLSIKDVFIEAVGGVNVAMRFLDTWSSEKTFCTTKAYAFFAGWTVAPRKMVCIWESLAVPKHRIVCWTAYLKRLATIDLLQHRGFEFVNRCVLCCSDCESHEHLFFACSYASSVWSSILAWFGLTRRPWSLSRELEWVFSHCKTKTPIHRAFRAALLATVYHVWKERNARVFQDHSMEVDMLSRRIKFDVCCRIYGSIPCSLRNDLCFLLG</sequence>
<dbReference type="PANTHER" id="PTHR33116:SF84">
    <property type="entry name" value="RNA-DIRECTED DNA POLYMERASE"/>
    <property type="match status" value="1"/>
</dbReference>
<keyword evidence="1" id="KW-0812">Transmembrane</keyword>
<evidence type="ECO:0000256" key="1">
    <source>
        <dbReference type="SAM" id="Phobius"/>
    </source>
</evidence>
<organism evidence="3 4">
    <name type="scientific">Saponaria officinalis</name>
    <name type="common">Common soapwort</name>
    <name type="synonym">Lychnis saponaria</name>
    <dbReference type="NCBI Taxonomy" id="3572"/>
    <lineage>
        <taxon>Eukaryota</taxon>
        <taxon>Viridiplantae</taxon>
        <taxon>Streptophyta</taxon>
        <taxon>Embryophyta</taxon>
        <taxon>Tracheophyta</taxon>
        <taxon>Spermatophyta</taxon>
        <taxon>Magnoliopsida</taxon>
        <taxon>eudicotyledons</taxon>
        <taxon>Gunneridae</taxon>
        <taxon>Pentapetalae</taxon>
        <taxon>Caryophyllales</taxon>
        <taxon>Caryophyllaceae</taxon>
        <taxon>Caryophylleae</taxon>
        <taxon>Saponaria</taxon>
    </lineage>
</organism>